<feature type="domain" description="DUF6533" evidence="2">
    <location>
        <begin position="18"/>
        <end position="63"/>
    </location>
</feature>
<evidence type="ECO:0000256" key="1">
    <source>
        <dbReference type="SAM" id="Phobius"/>
    </source>
</evidence>
<accession>A0AAD4HGQ5</accession>
<reference evidence="3" key="1">
    <citation type="journal article" date="2020" name="New Phytol.">
        <title>Comparative genomics reveals dynamic genome evolution in host specialist ectomycorrhizal fungi.</title>
        <authorList>
            <person name="Lofgren L.A."/>
            <person name="Nguyen N.H."/>
            <person name="Vilgalys R."/>
            <person name="Ruytinx J."/>
            <person name="Liao H.L."/>
            <person name="Branco S."/>
            <person name="Kuo A."/>
            <person name="LaButti K."/>
            <person name="Lipzen A."/>
            <person name="Andreopoulos W."/>
            <person name="Pangilinan J."/>
            <person name="Riley R."/>
            <person name="Hundley H."/>
            <person name="Na H."/>
            <person name="Barry K."/>
            <person name="Grigoriev I.V."/>
            <person name="Stajich J.E."/>
            <person name="Kennedy P.G."/>
        </authorList>
    </citation>
    <scope>NUCLEOTIDE SEQUENCE</scope>
    <source>
        <strain evidence="3">FC203</strain>
    </source>
</reference>
<feature type="transmembrane region" description="Helical" evidence="1">
    <location>
        <begin position="92"/>
        <end position="110"/>
    </location>
</feature>
<gene>
    <name evidence="3" type="ORF">F5891DRAFT_654352</name>
</gene>
<evidence type="ECO:0000259" key="2">
    <source>
        <dbReference type="Pfam" id="PF20151"/>
    </source>
</evidence>
<keyword evidence="1" id="KW-0812">Transmembrane</keyword>
<feature type="transmembrane region" description="Helical" evidence="1">
    <location>
        <begin position="117"/>
        <end position="134"/>
    </location>
</feature>
<dbReference type="Pfam" id="PF20151">
    <property type="entry name" value="DUF6533"/>
    <property type="match status" value="1"/>
</dbReference>
<dbReference type="Proteomes" id="UP001195769">
    <property type="component" value="Unassembled WGS sequence"/>
</dbReference>
<name>A0AAD4HGQ5_9AGAM</name>
<dbReference type="InterPro" id="IPR045340">
    <property type="entry name" value="DUF6533"/>
</dbReference>
<dbReference type="RefSeq" id="XP_041221177.1">
    <property type="nucleotide sequence ID" value="XM_041372652.1"/>
</dbReference>
<dbReference type="EMBL" id="JABBWK010000064">
    <property type="protein sequence ID" value="KAG1895601.1"/>
    <property type="molecule type" value="Genomic_DNA"/>
</dbReference>
<organism evidence="3 4">
    <name type="scientific">Suillus fuscotomentosus</name>
    <dbReference type="NCBI Taxonomy" id="1912939"/>
    <lineage>
        <taxon>Eukaryota</taxon>
        <taxon>Fungi</taxon>
        <taxon>Dikarya</taxon>
        <taxon>Basidiomycota</taxon>
        <taxon>Agaricomycotina</taxon>
        <taxon>Agaricomycetes</taxon>
        <taxon>Agaricomycetidae</taxon>
        <taxon>Boletales</taxon>
        <taxon>Suillineae</taxon>
        <taxon>Suillaceae</taxon>
        <taxon>Suillus</taxon>
    </lineage>
</organism>
<proteinExistence type="predicted"/>
<evidence type="ECO:0000313" key="3">
    <source>
        <dbReference type="EMBL" id="KAG1895601.1"/>
    </source>
</evidence>
<dbReference type="GeneID" id="64666950"/>
<feature type="transmembrane region" description="Helical" evidence="1">
    <location>
        <begin position="146"/>
        <end position="165"/>
    </location>
</feature>
<keyword evidence="1" id="KW-1133">Transmembrane helix</keyword>
<feature type="transmembrane region" description="Helical" evidence="1">
    <location>
        <begin position="52"/>
        <end position="72"/>
    </location>
</feature>
<protein>
    <recommendedName>
        <fullName evidence="2">DUF6533 domain-containing protein</fullName>
    </recommendedName>
</protein>
<dbReference type="AlphaFoldDB" id="A0AAD4HGQ5"/>
<evidence type="ECO:0000313" key="4">
    <source>
        <dbReference type="Proteomes" id="UP001195769"/>
    </source>
</evidence>
<keyword evidence="4" id="KW-1185">Reference proteome</keyword>
<sequence>MRVKRAHDVSRSLQSFKYILASLTALWTCDYTCSLHEEWTFLLRSRWSKMKGLYIVTRYLPFIFLATNLYLYFIPNETSGKCRVLENTQSGLGIVLVIVSEIFFSLRTYVLWNRNRILLVAILFTSFVSSQFTHNTEASGKCIGQTFPAASFSIFFAAGVPTACIRSHLPFGVPRPLKHSVPFHRYD</sequence>
<comment type="caution">
    <text evidence="3">The sequence shown here is derived from an EMBL/GenBank/DDBJ whole genome shotgun (WGS) entry which is preliminary data.</text>
</comment>
<keyword evidence="1" id="KW-0472">Membrane</keyword>